<evidence type="ECO:0000256" key="5">
    <source>
        <dbReference type="ARBA" id="ARBA00023204"/>
    </source>
</evidence>
<evidence type="ECO:0000256" key="4">
    <source>
        <dbReference type="ARBA" id="ARBA00022932"/>
    </source>
</evidence>
<organism evidence="12 13">
    <name type="scientific">Paramecium octaurelia</name>
    <dbReference type="NCBI Taxonomy" id="43137"/>
    <lineage>
        <taxon>Eukaryota</taxon>
        <taxon>Sar</taxon>
        <taxon>Alveolata</taxon>
        <taxon>Ciliophora</taxon>
        <taxon>Intramacronucleata</taxon>
        <taxon>Oligohymenophorea</taxon>
        <taxon>Peniculida</taxon>
        <taxon>Parameciidae</taxon>
        <taxon>Paramecium</taxon>
    </lineage>
</organism>
<dbReference type="CDD" id="cd05778">
    <property type="entry name" value="DNA_polB_zeta_exo"/>
    <property type="match status" value="1"/>
</dbReference>
<dbReference type="InterPro" id="IPR006134">
    <property type="entry name" value="DNA-dir_DNA_pol_B_multi_dom"/>
</dbReference>
<dbReference type="InterPro" id="IPR030559">
    <property type="entry name" value="PolZ_Rev3"/>
</dbReference>
<comment type="caution">
    <text evidence="12">The sequence shown here is derived from an EMBL/GenBank/DDBJ whole genome shotgun (WGS) entry which is preliminary data.</text>
</comment>
<dbReference type="InterPro" id="IPR006172">
    <property type="entry name" value="DNA-dir_DNA_pol_B"/>
</dbReference>
<evidence type="ECO:0000313" key="12">
    <source>
        <dbReference type="EMBL" id="CAD8185424.1"/>
    </source>
</evidence>
<dbReference type="OMA" id="YFMHFYS"/>
<dbReference type="GO" id="GO:0003887">
    <property type="term" value="F:DNA-directed DNA polymerase activity"/>
    <property type="evidence" value="ECO:0007669"/>
    <property type="project" value="UniProtKB-KW"/>
</dbReference>
<dbReference type="GO" id="GO:0016035">
    <property type="term" value="C:zeta DNA polymerase complex"/>
    <property type="evidence" value="ECO:0007669"/>
    <property type="project" value="InterPro"/>
</dbReference>
<evidence type="ECO:0000313" key="13">
    <source>
        <dbReference type="Proteomes" id="UP000683925"/>
    </source>
</evidence>
<evidence type="ECO:0000259" key="11">
    <source>
        <dbReference type="Pfam" id="PF24055"/>
    </source>
</evidence>
<keyword evidence="7" id="KW-0238">DNA-binding</keyword>
<dbReference type="OrthoDB" id="2414538at2759"/>
<proteinExistence type="inferred from homology"/>
<dbReference type="InterPro" id="IPR006133">
    <property type="entry name" value="DNA-dir_DNA_pol_B_exonuc"/>
</dbReference>
<dbReference type="Pfam" id="PF24055">
    <property type="entry name" value="POL3_N"/>
    <property type="match status" value="1"/>
</dbReference>
<keyword evidence="7" id="KW-0235">DNA replication</keyword>
<comment type="catalytic activity">
    <reaction evidence="6 7">
        <text>DNA(n) + a 2'-deoxyribonucleoside 5'-triphosphate = DNA(n+1) + diphosphate</text>
        <dbReference type="Rhea" id="RHEA:22508"/>
        <dbReference type="Rhea" id="RHEA-COMP:17339"/>
        <dbReference type="Rhea" id="RHEA-COMP:17340"/>
        <dbReference type="ChEBI" id="CHEBI:33019"/>
        <dbReference type="ChEBI" id="CHEBI:61560"/>
        <dbReference type="ChEBI" id="CHEBI:173112"/>
        <dbReference type="EC" id="2.7.7.7"/>
    </reaction>
</comment>
<dbReference type="InterPro" id="IPR056435">
    <property type="entry name" value="DPOD/Z_N"/>
</dbReference>
<comment type="similarity">
    <text evidence="7">Belongs to the DNA polymerase type-B family.</text>
</comment>
<dbReference type="PANTHER" id="PTHR45812:SF1">
    <property type="entry name" value="DNA POLYMERASE ZETA CATALYTIC SUBUNIT"/>
    <property type="match status" value="1"/>
</dbReference>
<feature type="domain" description="DNA-directed DNA polymerase family B exonuclease" evidence="10">
    <location>
        <begin position="649"/>
        <end position="776"/>
    </location>
</feature>
<dbReference type="GO" id="GO:0003677">
    <property type="term" value="F:DNA binding"/>
    <property type="evidence" value="ECO:0007669"/>
    <property type="project" value="UniProtKB-KW"/>
</dbReference>
<keyword evidence="3" id="KW-0227">DNA damage</keyword>
<dbReference type="PANTHER" id="PTHR45812">
    <property type="entry name" value="DNA POLYMERASE ZETA CATALYTIC SUBUNIT"/>
    <property type="match status" value="1"/>
</dbReference>
<dbReference type="EC" id="2.7.7.7" evidence="7"/>
<feature type="domain" description="DNA polymerase delta/zeta catalytic subunit N-terminal" evidence="11">
    <location>
        <begin position="59"/>
        <end position="143"/>
    </location>
</feature>
<keyword evidence="2 7" id="KW-0548">Nucleotidyltransferase</keyword>
<dbReference type="CDD" id="cd05534">
    <property type="entry name" value="POLBc_zeta"/>
    <property type="match status" value="1"/>
</dbReference>
<dbReference type="GO" id="GO:0000724">
    <property type="term" value="P:double-strand break repair via homologous recombination"/>
    <property type="evidence" value="ECO:0007669"/>
    <property type="project" value="TreeGrafter"/>
</dbReference>
<evidence type="ECO:0000259" key="10">
    <source>
        <dbReference type="Pfam" id="PF03104"/>
    </source>
</evidence>
<evidence type="ECO:0000256" key="1">
    <source>
        <dbReference type="ARBA" id="ARBA00022679"/>
    </source>
</evidence>
<name>A0A8S1W633_PAROT</name>
<dbReference type="FunFam" id="1.10.132.60:FF:000007">
    <property type="entry name" value="DNA polymerase"/>
    <property type="match status" value="1"/>
</dbReference>
<dbReference type="GO" id="GO:0005634">
    <property type="term" value="C:nucleus"/>
    <property type="evidence" value="ECO:0007669"/>
    <property type="project" value="TreeGrafter"/>
</dbReference>
<keyword evidence="8" id="KW-0175">Coiled coil</keyword>
<evidence type="ECO:0000256" key="6">
    <source>
        <dbReference type="ARBA" id="ARBA00049244"/>
    </source>
</evidence>
<keyword evidence="5" id="KW-0234">DNA repair</keyword>
<gene>
    <name evidence="12" type="ORF">POCTA_138.1.T0850167</name>
</gene>
<feature type="coiled-coil region" evidence="8">
    <location>
        <begin position="1698"/>
        <end position="1743"/>
    </location>
</feature>
<keyword evidence="13" id="KW-1185">Reference proteome</keyword>
<evidence type="ECO:0000259" key="9">
    <source>
        <dbReference type="Pfam" id="PF00136"/>
    </source>
</evidence>
<dbReference type="Pfam" id="PF03104">
    <property type="entry name" value="DNA_pol_B_exo1"/>
    <property type="match status" value="1"/>
</dbReference>
<keyword evidence="4 7" id="KW-0239">DNA-directed DNA polymerase</keyword>
<reference evidence="12" key="1">
    <citation type="submission" date="2021-01" db="EMBL/GenBank/DDBJ databases">
        <authorList>
            <consortium name="Genoscope - CEA"/>
            <person name="William W."/>
        </authorList>
    </citation>
    <scope>NUCLEOTIDE SEQUENCE</scope>
</reference>
<evidence type="ECO:0000256" key="3">
    <source>
        <dbReference type="ARBA" id="ARBA00022763"/>
    </source>
</evidence>
<evidence type="ECO:0000256" key="7">
    <source>
        <dbReference type="RuleBase" id="RU000442"/>
    </source>
</evidence>
<accession>A0A8S1W633</accession>
<dbReference type="SMART" id="SM00486">
    <property type="entry name" value="POLBc"/>
    <property type="match status" value="1"/>
</dbReference>
<dbReference type="InterPro" id="IPR017964">
    <property type="entry name" value="DNA-dir_DNA_pol_B_CS"/>
</dbReference>
<dbReference type="EMBL" id="CAJJDP010000084">
    <property type="protein sequence ID" value="CAD8185424.1"/>
    <property type="molecule type" value="Genomic_DNA"/>
</dbReference>
<dbReference type="GO" id="GO:0000166">
    <property type="term" value="F:nucleotide binding"/>
    <property type="evidence" value="ECO:0007669"/>
    <property type="project" value="InterPro"/>
</dbReference>
<evidence type="ECO:0000256" key="8">
    <source>
        <dbReference type="SAM" id="Coils"/>
    </source>
</evidence>
<feature type="domain" description="DNA-directed DNA polymerase family B multifunctional" evidence="9">
    <location>
        <begin position="955"/>
        <end position="1402"/>
    </location>
</feature>
<keyword evidence="1 7" id="KW-0808">Transferase</keyword>
<dbReference type="GO" id="GO:0006260">
    <property type="term" value="P:DNA replication"/>
    <property type="evidence" value="ECO:0007669"/>
    <property type="project" value="UniProtKB-KW"/>
</dbReference>
<protein>
    <recommendedName>
        <fullName evidence="7">DNA polymerase</fullName>
        <ecNumber evidence="7">2.7.7.7</ecNumber>
    </recommendedName>
</protein>
<dbReference type="Proteomes" id="UP000683925">
    <property type="component" value="Unassembled WGS sequence"/>
</dbReference>
<evidence type="ECO:0000256" key="2">
    <source>
        <dbReference type="ARBA" id="ARBA00022695"/>
    </source>
</evidence>
<dbReference type="GO" id="GO:0042276">
    <property type="term" value="P:error-prone translesion synthesis"/>
    <property type="evidence" value="ECO:0007669"/>
    <property type="project" value="TreeGrafter"/>
</dbReference>
<sequence>MNLPAPGTKMSQPNQETLFETLKYSNTDYLDRPIQFAPVIRLFGYEPKTKERMCVHVHGYFPYFYIKVDELRHLFTDLDFVKDFINKVHQVYASTFLAHYPKQSQEKFKIIYQYELCQKLDFYGFHMQKQLFLKLFMYDKQYMSQLVMLLASGAIMNYKFQSYESHLTYFMHFYSDANLFGMSQIKIFKLKYRKRFEKDLEALLTKPILFRDLHTSQYSHLYKVTTCPLEIDCHYTCILNERYKDEKDRLEISRAFTQNKEFEVELTPSLNKLWSDEEINRARFKFSQPVSFVVDKSKNKEGQLWEHYPSVNVLNKQFMKQYLQLYEDAKKNHIKFDINTCFINQNIAQMFFNGQQDEMELCKKSILQRFQEYKTRKKDLFELIKEEGNIDYEYDFDDKFIDQQDLQQDNEDEDLEDAESIIKSQEEKNVFDIMKENQKLQDKNRFRKKYHANKNNIKLGYIFQICEFCNSNFLMCNCIEKKQKKYSLLIPKTHKSQIYQYKVKPPSPNEVYLQLHTQMKLVEHQYAYFGDIKDLYKHYNIKHKQLPQNHMYALLLDQQCIKIPDNRFYAISIQNSTKLPKSYKLDVFKEQQYNCNLRQYQYQHEPPAIQDVLLDIKRRSAMRNDPLDSIIESSQYFYPTPLSIISEDDITFQEDLVLMIFEIFSYKDSKLLPDPEKDEISFIILHSYNVKSSKIMNKMLIIQNEENYLKAVNGYFERMNAPVEYTIVMTQNEINLMKAFTLIVHLIDPDFISGYDLETRSLYYVANRAEFIGYDFLTEISRGQPTYDKLIEIFDIDEILFNFGSPQPINEKLQKYMDYRLLRPTASKKQSFNQDAKTKSYNSKGKLNQINSRRKKLRFITFVVGRVLINVWRNVATDIKIVDYSIENVYFQMFKEKNALIHNQTLSQWFKSETFLVFQYFTKRINMTFDILEMIGLIPRTIEIAKLFGCEYESVGFRGSQFKIESILNRVTKLNDYLLLSATRVQVSTQKILESMPLVVEPPKIFTVDPLIVLDFQSLYPSIMIAYNLCFSTCLGSIKEEFQEGGKKRFGVVTTDIDFESLLQKYQSQEELMKHILITPNNVAFLTKDVRVGIIPQILNEFLMTRIMIKKSTSLYDKHPKIQKQHGFRQLAIKLFMNVMYGYCGASFSGRMPSGDIADSVVELGRTILNQCIECINTNPAWQAKVLYGDTDSLFVMLPGRTVNEALSIGNQIAEHCTSLYPHPIELKFEKVYSESLLVAKKRYVGNKFEKGQFQLDGKGLEIIRRDGFPALQKIQRKAINILFKTKDLSQLKLYMQKQWAKILQDHVDIQDYIMAKEVKLGSYKEGRLPAHAVVATKIMNSDPMRRPKGGERVPYVVIQAQGTSKLADLVVNIYDFQSTMKLNPHYYIKQINAAVGRLFACFDIDIADWYSNLPKMLAKRDHFKQHLTYSNAHQTKATQYTLVKYLNIQQCLLCGEESKYELCKPCSQDGRTALFLLQYKQNLLEIDKANIISSCKSCSIGYQNCKLWSCSLLFKREKLSNYLNTVAQMNQKYQQLIEFMTIKQNLNLSCLIINFKMQFQTIKKESQAGSKPSPKHESYIAKIFNYNTSQKSGILKKELPLQDHQLFSYFMITKSLQSVKLQESPIQKCKADQTKKKKVNRVVFKTEIDENKNLQLGFQTQRKSYDCVAVDNKINSFNLISSMFELESKNMDLYMDLQDKTTQIQQMQTQIEQQQIKHQQQIRQYSQEKKELLLKIQNLEKQSELQRKYIEQLPQFEVEAQEWKIRFLKLNKQYHLQQETLVRLEAEQQSSQRRRTDGFNCFKQQL</sequence>
<feature type="coiled-coil region" evidence="8">
    <location>
        <begin position="408"/>
        <end position="443"/>
    </location>
</feature>
<dbReference type="PROSITE" id="PS00116">
    <property type="entry name" value="DNA_POLYMERASE_B"/>
    <property type="match status" value="1"/>
</dbReference>
<dbReference type="GO" id="GO:0046872">
    <property type="term" value="F:metal ion binding"/>
    <property type="evidence" value="ECO:0007669"/>
    <property type="project" value="UniProtKB-KW"/>
</dbReference>
<dbReference type="Pfam" id="PF00136">
    <property type="entry name" value="DNA_pol_B"/>
    <property type="match status" value="1"/>
</dbReference>